<evidence type="ECO:0000313" key="4">
    <source>
        <dbReference type="Proteomes" id="UP000054805"/>
    </source>
</evidence>
<sequence length="89" mass="10231">MLILLVGAVTDHVHSAVSVAMANVSTRMLTSGSDFALEKLNLHRMHFYFCEPKQSKAYGKIRGYRFKDSKCIYTEKSNRLTILVIYYHD</sequence>
<evidence type="ECO:0000256" key="1">
    <source>
        <dbReference type="SAM" id="SignalP"/>
    </source>
</evidence>
<dbReference type="Proteomes" id="UP000054805">
    <property type="component" value="Unassembled WGS sequence"/>
</dbReference>
<keyword evidence="1" id="KW-0732">Signal</keyword>
<name>A0A0V1IWV8_TRIPS</name>
<keyword evidence="4" id="KW-1185">Reference proteome</keyword>
<dbReference type="EMBL" id="JYDS01000081">
    <property type="protein sequence ID" value="KRZ26741.1"/>
    <property type="molecule type" value="Genomic_DNA"/>
</dbReference>
<proteinExistence type="predicted"/>
<organism evidence="2 4">
    <name type="scientific">Trichinella pseudospiralis</name>
    <name type="common">Parasitic roundworm</name>
    <dbReference type="NCBI Taxonomy" id="6337"/>
    <lineage>
        <taxon>Eukaryota</taxon>
        <taxon>Metazoa</taxon>
        <taxon>Ecdysozoa</taxon>
        <taxon>Nematoda</taxon>
        <taxon>Enoplea</taxon>
        <taxon>Dorylaimia</taxon>
        <taxon>Trichinellida</taxon>
        <taxon>Trichinellidae</taxon>
        <taxon>Trichinella</taxon>
    </lineage>
</organism>
<accession>A0A0V1IWV8</accession>
<protein>
    <recommendedName>
        <fullName evidence="6">Secreted protein</fullName>
    </recommendedName>
</protein>
<feature type="chain" id="PRO_5011869519" description="Secreted protein" evidence="1">
    <location>
        <begin position="16"/>
        <end position="89"/>
    </location>
</feature>
<reference evidence="4 5" key="1">
    <citation type="submission" date="2015-01" db="EMBL/GenBank/DDBJ databases">
        <title>Evolution of Trichinella species and genotypes.</title>
        <authorList>
            <person name="Korhonen P.K."/>
            <person name="Edoardo P."/>
            <person name="Giuseppe L.R."/>
            <person name="Gasser R.B."/>
        </authorList>
    </citation>
    <scope>NUCLEOTIDE SEQUENCE [LARGE SCALE GENOMIC DNA]</scope>
    <source>
        <strain evidence="3">ISS176</strain>
        <strain evidence="2">ISS588</strain>
    </source>
</reference>
<dbReference type="AlphaFoldDB" id="A0A0V1IWV8"/>
<comment type="caution">
    <text evidence="2">The sequence shown here is derived from an EMBL/GenBank/DDBJ whole genome shotgun (WGS) entry which is preliminary data.</text>
</comment>
<dbReference type="Proteomes" id="UP000054826">
    <property type="component" value="Unassembled WGS sequence"/>
</dbReference>
<dbReference type="EMBL" id="JYDV01000005">
    <property type="protein sequence ID" value="KRZ44615.1"/>
    <property type="molecule type" value="Genomic_DNA"/>
</dbReference>
<gene>
    <name evidence="2" type="ORF">T4B_6272</name>
    <name evidence="3" type="ORF">T4C_4090</name>
</gene>
<evidence type="ECO:0000313" key="2">
    <source>
        <dbReference type="EMBL" id="KRZ26741.1"/>
    </source>
</evidence>
<feature type="signal peptide" evidence="1">
    <location>
        <begin position="1"/>
        <end position="15"/>
    </location>
</feature>
<evidence type="ECO:0000313" key="3">
    <source>
        <dbReference type="EMBL" id="KRZ44615.1"/>
    </source>
</evidence>
<evidence type="ECO:0008006" key="6">
    <source>
        <dbReference type="Google" id="ProtNLM"/>
    </source>
</evidence>
<evidence type="ECO:0000313" key="5">
    <source>
        <dbReference type="Proteomes" id="UP000054826"/>
    </source>
</evidence>